<keyword evidence="2 4" id="KW-0012">Acyltransferase</keyword>
<dbReference type="Proteomes" id="UP001596524">
    <property type="component" value="Unassembled WGS sequence"/>
</dbReference>
<evidence type="ECO:0000256" key="1">
    <source>
        <dbReference type="ARBA" id="ARBA00022679"/>
    </source>
</evidence>
<accession>A0ABW2NB74</accession>
<dbReference type="PANTHER" id="PTHR43877">
    <property type="entry name" value="AMINOALKYLPHOSPHONATE N-ACETYLTRANSFERASE-RELATED-RELATED"/>
    <property type="match status" value="1"/>
</dbReference>
<evidence type="ECO:0000313" key="4">
    <source>
        <dbReference type="EMBL" id="MFC7363150.1"/>
    </source>
</evidence>
<dbReference type="PROSITE" id="PS51186">
    <property type="entry name" value="GNAT"/>
    <property type="match status" value="1"/>
</dbReference>
<dbReference type="SUPFAM" id="SSF55729">
    <property type="entry name" value="Acyl-CoA N-acyltransferases (Nat)"/>
    <property type="match status" value="1"/>
</dbReference>
<name>A0ABW2NB74_9ACTN</name>
<dbReference type="EC" id="2.3.-.-" evidence="4"/>
<proteinExistence type="predicted"/>
<dbReference type="InterPro" id="IPR016181">
    <property type="entry name" value="Acyl_CoA_acyltransferase"/>
</dbReference>
<keyword evidence="5" id="KW-1185">Reference proteome</keyword>
<evidence type="ECO:0000313" key="5">
    <source>
        <dbReference type="Proteomes" id="UP001596524"/>
    </source>
</evidence>
<dbReference type="InterPro" id="IPR050832">
    <property type="entry name" value="Bact_Acetyltransf"/>
</dbReference>
<comment type="caution">
    <text evidence="4">The sequence shown here is derived from an EMBL/GenBank/DDBJ whole genome shotgun (WGS) entry which is preliminary data.</text>
</comment>
<sequence length="167" mass="18131">MTLAGGMHDAQPMNPFIAPLPRDAQAGDIDQLLPLWGLLFDEGPEDGGSWRDHARTWFDGVVADREWACFPVVELDGRIVACAVGTLELGVPNPQCPRGRTVRLANVVTLPAHRGQGHGTALVDFVVDWARAIGADRVDLSATPDGQRIYTRSGFVMTSAPRMKFVL</sequence>
<dbReference type="Pfam" id="PF00583">
    <property type="entry name" value="Acetyltransf_1"/>
    <property type="match status" value="1"/>
</dbReference>
<gene>
    <name evidence="4" type="ORF">ACFQO6_22960</name>
</gene>
<evidence type="ECO:0000259" key="3">
    <source>
        <dbReference type="PROSITE" id="PS51186"/>
    </source>
</evidence>
<evidence type="ECO:0000256" key="2">
    <source>
        <dbReference type="ARBA" id="ARBA00023315"/>
    </source>
</evidence>
<dbReference type="GO" id="GO:0016746">
    <property type="term" value="F:acyltransferase activity"/>
    <property type="evidence" value="ECO:0007669"/>
    <property type="project" value="UniProtKB-KW"/>
</dbReference>
<dbReference type="EMBL" id="JBHTCH010000028">
    <property type="protein sequence ID" value="MFC7363150.1"/>
    <property type="molecule type" value="Genomic_DNA"/>
</dbReference>
<feature type="domain" description="N-acetyltransferase" evidence="3">
    <location>
        <begin position="19"/>
        <end position="167"/>
    </location>
</feature>
<keyword evidence="1 4" id="KW-0808">Transferase</keyword>
<dbReference type="CDD" id="cd04301">
    <property type="entry name" value="NAT_SF"/>
    <property type="match status" value="1"/>
</dbReference>
<reference evidence="5" key="1">
    <citation type="journal article" date="2019" name="Int. J. Syst. Evol. Microbiol.">
        <title>The Global Catalogue of Microorganisms (GCM) 10K type strain sequencing project: providing services to taxonomists for standard genome sequencing and annotation.</title>
        <authorList>
            <consortium name="The Broad Institute Genomics Platform"/>
            <consortium name="The Broad Institute Genome Sequencing Center for Infectious Disease"/>
            <person name="Wu L."/>
            <person name="Ma J."/>
        </authorList>
    </citation>
    <scope>NUCLEOTIDE SEQUENCE [LARGE SCALE GENOMIC DNA]</scope>
    <source>
        <strain evidence="5">FCH27</strain>
    </source>
</reference>
<organism evidence="4 5">
    <name type="scientific">Nocardioides astragali</name>
    <dbReference type="NCBI Taxonomy" id="1776736"/>
    <lineage>
        <taxon>Bacteria</taxon>
        <taxon>Bacillati</taxon>
        <taxon>Actinomycetota</taxon>
        <taxon>Actinomycetes</taxon>
        <taxon>Propionibacteriales</taxon>
        <taxon>Nocardioidaceae</taxon>
        <taxon>Nocardioides</taxon>
    </lineage>
</organism>
<dbReference type="InterPro" id="IPR000182">
    <property type="entry name" value="GNAT_dom"/>
</dbReference>
<protein>
    <submittedName>
        <fullName evidence="4">GNAT family N-acetyltransferase</fullName>
        <ecNumber evidence="4">2.3.-.-</ecNumber>
    </submittedName>
</protein>
<dbReference type="Gene3D" id="3.40.630.30">
    <property type="match status" value="1"/>
</dbReference>
<dbReference type="PANTHER" id="PTHR43877:SF2">
    <property type="entry name" value="AMINOALKYLPHOSPHONATE N-ACETYLTRANSFERASE-RELATED"/>
    <property type="match status" value="1"/>
</dbReference>